<evidence type="ECO:0000256" key="4">
    <source>
        <dbReference type="ARBA" id="ARBA00023136"/>
    </source>
</evidence>
<evidence type="ECO:0000256" key="3">
    <source>
        <dbReference type="ARBA" id="ARBA00022989"/>
    </source>
</evidence>
<dbReference type="Proteomes" id="UP001652623">
    <property type="component" value="Chromosome 1"/>
</dbReference>
<dbReference type="Pfam" id="PF03168">
    <property type="entry name" value="LEA_2"/>
    <property type="match status" value="1"/>
</dbReference>
<dbReference type="GO" id="GO:0009506">
    <property type="term" value="C:plasmodesma"/>
    <property type="evidence" value="ECO:0007669"/>
    <property type="project" value="TreeGrafter"/>
</dbReference>
<dbReference type="KEGG" id="zju:107419403"/>
<name>A0A6P4A670_ZIZJJ</name>
<dbReference type="GO" id="GO:0005886">
    <property type="term" value="C:plasma membrane"/>
    <property type="evidence" value="ECO:0007669"/>
    <property type="project" value="TreeGrafter"/>
</dbReference>
<proteinExistence type="predicted"/>
<reference evidence="8" key="2">
    <citation type="submission" date="2025-08" db="UniProtKB">
        <authorList>
            <consortium name="RefSeq"/>
        </authorList>
    </citation>
    <scope>IDENTIFICATION</scope>
    <source>
        <tissue evidence="8">Seedling</tissue>
    </source>
</reference>
<evidence type="ECO:0000256" key="5">
    <source>
        <dbReference type="SAM" id="Phobius"/>
    </source>
</evidence>
<evidence type="ECO:0000256" key="1">
    <source>
        <dbReference type="ARBA" id="ARBA00004167"/>
    </source>
</evidence>
<dbReference type="InterPro" id="IPR004864">
    <property type="entry name" value="LEA_2"/>
</dbReference>
<comment type="subcellular location">
    <subcellularLocation>
        <location evidence="1">Membrane</location>
        <topology evidence="1">Single-pass membrane protein</topology>
    </subcellularLocation>
</comment>
<evidence type="ECO:0000313" key="7">
    <source>
        <dbReference type="Proteomes" id="UP001652623"/>
    </source>
</evidence>
<feature type="transmembrane region" description="Helical" evidence="5">
    <location>
        <begin position="14"/>
        <end position="36"/>
    </location>
</feature>
<dbReference type="PANTHER" id="PTHR31415">
    <property type="entry name" value="OS05G0367900 PROTEIN"/>
    <property type="match status" value="1"/>
</dbReference>
<evidence type="ECO:0000313" key="8">
    <source>
        <dbReference type="RefSeq" id="XP_015883649.3"/>
    </source>
</evidence>
<organism evidence="7 8">
    <name type="scientific">Ziziphus jujuba</name>
    <name type="common">Chinese jujube</name>
    <name type="synonym">Ziziphus sativa</name>
    <dbReference type="NCBI Taxonomy" id="326968"/>
    <lineage>
        <taxon>Eukaryota</taxon>
        <taxon>Viridiplantae</taxon>
        <taxon>Streptophyta</taxon>
        <taxon>Embryophyta</taxon>
        <taxon>Tracheophyta</taxon>
        <taxon>Spermatophyta</taxon>
        <taxon>Magnoliopsida</taxon>
        <taxon>eudicotyledons</taxon>
        <taxon>Gunneridae</taxon>
        <taxon>Pentapetalae</taxon>
        <taxon>rosids</taxon>
        <taxon>fabids</taxon>
        <taxon>Rosales</taxon>
        <taxon>Rhamnaceae</taxon>
        <taxon>Paliureae</taxon>
        <taxon>Ziziphus</taxon>
    </lineage>
</organism>
<gene>
    <name evidence="8" type="primary">LOC107419403</name>
</gene>
<evidence type="ECO:0000259" key="6">
    <source>
        <dbReference type="Pfam" id="PF03168"/>
    </source>
</evidence>
<keyword evidence="2 5" id="KW-0812">Transmembrane</keyword>
<dbReference type="GeneID" id="107419403"/>
<feature type="domain" description="Late embryogenesis abundant protein LEA-2 subgroup" evidence="6">
    <location>
        <begin position="70"/>
        <end position="162"/>
    </location>
</feature>
<sequence>MSGMCKNSESLTPIYFWFLQVLILWGALAAIILLSITPNSPIYTITDVRGNFSLLNQTSFIRNNSLIFNIEISNPNNRIGVYFDYIHMTLNHNGSTVGNEQHVPGFYQGFKWTTPCKVAVKADQKFLKWVAGGGTTELRVGLKTVVRYEIFGWKTKHHPMNVAARVPIFSYRNIIAGKMMNITLHHQRI</sequence>
<reference evidence="7" key="1">
    <citation type="submission" date="2025-05" db="UniProtKB">
        <authorList>
            <consortium name="RefSeq"/>
        </authorList>
    </citation>
    <scope>NUCLEOTIDE SEQUENCE [LARGE SCALE GENOMIC DNA]</scope>
</reference>
<keyword evidence="4 5" id="KW-0472">Membrane</keyword>
<evidence type="ECO:0000256" key="2">
    <source>
        <dbReference type="ARBA" id="ARBA00022692"/>
    </source>
</evidence>
<keyword evidence="3 5" id="KW-1133">Transmembrane helix</keyword>
<dbReference type="InParanoid" id="A0A6P4A670"/>
<keyword evidence="7" id="KW-1185">Reference proteome</keyword>
<protein>
    <submittedName>
        <fullName evidence="8">NDR1/HIN1-like protein 3</fullName>
    </submittedName>
</protein>
<accession>A0A6P4A670</accession>
<dbReference type="PANTHER" id="PTHR31415:SF125">
    <property type="entry name" value="HARPIN INDUCING PROTEIN 1-LIKE 9"/>
    <property type="match status" value="1"/>
</dbReference>
<dbReference type="AlphaFoldDB" id="A0A6P4A670"/>
<dbReference type="RefSeq" id="XP_015883649.3">
    <property type="nucleotide sequence ID" value="XM_016028163.4"/>
</dbReference>
<dbReference type="InterPro" id="IPR044839">
    <property type="entry name" value="NDR1-like"/>
</dbReference>
<dbReference type="GO" id="GO:0098542">
    <property type="term" value="P:defense response to other organism"/>
    <property type="evidence" value="ECO:0007669"/>
    <property type="project" value="InterPro"/>
</dbReference>